<sequence>MRLVGDLEDPDSYFIERQLIHLVAWECNISTTLKSEIYMDRTTFKTSKFYSDMTNFDAIMEKISHCVWTQQTGELRVVFPIFLNPGCPFYYLNKKENTEFSLKMLLSYYTCRAHQFILPDVVQLRDEFERMNDFIFSETFLDFIMECFVKWYKNPDLWKLDSPDLFLFILLCLLFILMASVDRTLSKSSLDRMYDFFGPQPKLGNRSLFEIIDNEHPNCQNPLVTFMMEIFIQFSHMGERN</sequence>
<gene>
    <name evidence="1" type="ORF">RF11_11421</name>
</gene>
<dbReference type="AlphaFoldDB" id="A0A0C2J4B2"/>
<accession>A0A0C2J4B2</accession>
<dbReference type="Proteomes" id="UP000031668">
    <property type="component" value="Unassembled WGS sequence"/>
</dbReference>
<proteinExistence type="predicted"/>
<organism evidence="1 2">
    <name type="scientific">Thelohanellus kitauei</name>
    <name type="common">Myxosporean</name>
    <dbReference type="NCBI Taxonomy" id="669202"/>
    <lineage>
        <taxon>Eukaryota</taxon>
        <taxon>Metazoa</taxon>
        <taxon>Cnidaria</taxon>
        <taxon>Myxozoa</taxon>
        <taxon>Myxosporea</taxon>
        <taxon>Bivalvulida</taxon>
        <taxon>Platysporina</taxon>
        <taxon>Myxobolidae</taxon>
        <taxon>Thelohanellus</taxon>
    </lineage>
</organism>
<evidence type="ECO:0000313" key="1">
    <source>
        <dbReference type="EMBL" id="KII63922.1"/>
    </source>
</evidence>
<comment type="caution">
    <text evidence="1">The sequence shown here is derived from an EMBL/GenBank/DDBJ whole genome shotgun (WGS) entry which is preliminary data.</text>
</comment>
<dbReference type="EMBL" id="JWZT01004522">
    <property type="protein sequence ID" value="KII63922.1"/>
    <property type="molecule type" value="Genomic_DNA"/>
</dbReference>
<name>A0A0C2J4B2_THEKT</name>
<protein>
    <submittedName>
        <fullName evidence="1">Uncharacterized protein</fullName>
    </submittedName>
</protein>
<evidence type="ECO:0000313" key="2">
    <source>
        <dbReference type="Proteomes" id="UP000031668"/>
    </source>
</evidence>
<keyword evidence="2" id="KW-1185">Reference proteome</keyword>
<reference evidence="1 2" key="1">
    <citation type="journal article" date="2014" name="Genome Biol. Evol.">
        <title>The genome of the myxosporean Thelohanellus kitauei shows adaptations to nutrient acquisition within its fish host.</title>
        <authorList>
            <person name="Yang Y."/>
            <person name="Xiong J."/>
            <person name="Zhou Z."/>
            <person name="Huo F."/>
            <person name="Miao W."/>
            <person name="Ran C."/>
            <person name="Liu Y."/>
            <person name="Zhang J."/>
            <person name="Feng J."/>
            <person name="Wang M."/>
            <person name="Wang M."/>
            <person name="Wang L."/>
            <person name="Yao B."/>
        </authorList>
    </citation>
    <scope>NUCLEOTIDE SEQUENCE [LARGE SCALE GENOMIC DNA]</scope>
    <source>
        <strain evidence="1">Wuqing</strain>
    </source>
</reference>